<dbReference type="InterPro" id="IPR006311">
    <property type="entry name" value="TAT_signal"/>
</dbReference>
<dbReference type="Proteomes" id="UP000318017">
    <property type="component" value="Chromosome"/>
</dbReference>
<sequence length="477" mass="53236">MKDPRQIDREIRRRYFLGQSTLGLGGIALANLMAEKSRAVELDSQRPLMPRVGHFPAKIKNVIFMFMAGGPSQLELFEPKPLLNEYHNQVPPASFMEGRRFAFLKPDAKLLGSQRKFAQYGQCGMSLSELLPHHRKIVDDVCWMRGMATDVFNHGPAKLFMNCGFQTPGRPSLGAWVTYGLGSESQDLPGFVVLQSGPRGPRGGSTLWSSGFLPTGFQGVPFRSGSNPILHLNNPPGIDRQMQGDFTRTLAQLNHLQGEVTNDPEIMTRTQAYETAFAMQMSAPELSRIEEESQQTLDDYGVEEGKPSYARNCLLARRLVERGVRFVQLYHTNWDHHGGSENLEGALEEVCRDVDRASAALVQDLKQRGLLEETLVIWGGEFGRTPMGETRATIGRDHHVDAFTMWMAGGGVKPGYIHGATDELGFGPVEGRVHVHDLHATVLHLLGLDHKRLTYRFQGRDFRLTDVHGQLVPEILT</sequence>
<proteinExistence type="predicted"/>
<dbReference type="InterPro" id="IPR010869">
    <property type="entry name" value="DUF1501"/>
</dbReference>
<dbReference type="Gene3D" id="3.40.720.10">
    <property type="entry name" value="Alkaline Phosphatase, subunit A"/>
    <property type="match status" value="1"/>
</dbReference>
<dbReference type="PANTHER" id="PTHR43737:SF1">
    <property type="entry name" value="DUF1501 DOMAIN-CONTAINING PROTEIN"/>
    <property type="match status" value="1"/>
</dbReference>
<dbReference type="PANTHER" id="PTHR43737">
    <property type="entry name" value="BLL7424 PROTEIN"/>
    <property type="match status" value="1"/>
</dbReference>
<gene>
    <name evidence="1" type="ORF">Q31a_60600</name>
</gene>
<accession>A0A518GGH2</accession>
<protein>
    <recommendedName>
        <fullName evidence="3">Sulfatase</fullName>
    </recommendedName>
</protein>
<reference evidence="1 2" key="1">
    <citation type="submission" date="2019-02" db="EMBL/GenBank/DDBJ databases">
        <title>Deep-cultivation of Planctomycetes and their phenomic and genomic characterization uncovers novel biology.</title>
        <authorList>
            <person name="Wiegand S."/>
            <person name="Jogler M."/>
            <person name="Boedeker C."/>
            <person name="Pinto D."/>
            <person name="Vollmers J."/>
            <person name="Rivas-Marin E."/>
            <person name="Kohn T."/>
            <person name="Peeters S.H."/>
            <person name="Heuer A."/>
            <person name="Rast P."/>
            <person name="Oberbeckmann S."/>
            <person name="Bunk B."/>
            <person name="Jeske O."/>
            <person name="Meyerdierks A."/>
            <person name="Storesund J.E."/>
            <person name="Kallscheuer N."/>
            <person name="Luecker S."/>
            <person name="Lage O.M."/>
            <person name="Pohl T."/>
            <person name="Merkel B.J."/>
            <person name="Hornburger P."/>
            <person name="Mueller R.-W."/>
            <person name="Bruemmer F."/>
            <person name="Labrenz M."/>
            <person name="Spormann A.M."/>
            <person name="Op den Camp H."/>
            <person name="Overmann J."/>
            <person name="Amann R."/>
            <person name="Jetten M.S.M."/>
            <person name="Mascher T."/>
            <person name="Medema M.H."/>
            <person name="Devos D.P."/>
            <person name="Kaster A.-K."/>
            <person name="Ovreas L."/>
            <person name="Rohde M."/>
            <person name="Galperin M.Y."/>
            <person name="Jogler C."/>
        </authorList>
    </citation>
    <scope>NUCLEOTIDE SEQUENCE [LARGE SCALE GENOMIC DNA]</scope>
    <source>
        <strain evidence="1 2">Q31a</strain>
    </source>
</reference>
<dbReference type="EMBL" id="CP036298">
    <property type="protein sequence ID" value="QDV27667.1"/>
    <property type="molecule type" value="Genomic_DNA"/>
</dbReference>
<dbReference type="PROSITE" id="PS51318">
    <property type="entry name" value="TAT"/>
    <property type="match status" value="1"/>
</dbReference>
<evidence type="ECO:0000313" key="2">
    <source>
        <dbReference type="Proteomes" id="UP000318017"/>
    </source>
</evidence>
<dbReference type="Pfam" id="PF07394">
    <property type="entry name" value="DUF1501"/>
    <property type="match status" value="1"/>
</dbReference>
<dbReference type="KEGG" id="ahel:Q31a_60600"/>
<dbReference type="RefSeq" id="WP_231690974.1">
    <property type="nucleotide sequence ID" value="NZ_CP036298.1"/>
</dbReference>
<name>A0A518GGH2_9BACT</name>
<dbReference type="InterPro" id="IPR017850">
    <property type="entry name" value="Alkaline_phosphatase_core_sf"/>
</dbReference>
<keyword evidence="2" id="KW-1185">Reference proteome</keyword>
<dbReference type="AlphaFoldDB" id="A0A518GGH2"/>
<organism evidence="1 2">
    <name type="scientific">Aureliella helgolandensis</name>
    <dbReference type="NCBI Taxonomy" id="2527968"/>
    <lineage>
        <taxon>Bacteria</taxon>
        <taxon>Pseudomonadati</taxon>
        <taxon>Planctomycetota</taxon>
        <taxon>Planctomycetia</taxon>
        <taxon>Pirellulales</taxon>
        <taxon>Pirellulaceae</taxon>
        <taxon>Aureliella</taxon>
    </lineage>
</organism>
<evidence type="ECO:0008006" key="3">
    <source>
        <dbReference type="Google" id="ProtNLM"/>
    </source>
</evidence>
<dbReference type="SUPFAM" id="SSF53649">
    <property type="entry name" value="Alkaline phosphatase-like"/>
    <property type="match status" value="1"/>
</dbReference>
<evidence type="ECO:0000313" key="1">
    <source>
        <dbReference type="EMBL" id="QDV27667.1"/>
    </source>
</evidence>